<dbReference type="InterPro" id="IPR000182">
    <property type="entry name" value="GNAT_dom"/>
</dbReference>
<dbReference type="Proteomes" id="UP000198226">
    <property type="component" value="Chromosome I"/>
</dbReference>
<feature type="domain" description="Carrier" evidence="1">
    <location>
        <begin position="11"/>
        <end position="60"/>
    </location>
</feature>
<feature type="domain" description="N-acetyltransferase" evidence="2">
    <location>
        <begin position="115"/>
        <end position="230"/>
    </location>
</feature>
<evidence type="ECO:0000313" key="3">
    <source>
        <dbReference type="EMBL" id="SCG39617.1"/>
    </source>
</evidence>
<dbReference type="InterPro" id="IPR016181">
    <property type="entry name" value="Acyl_CoA_acyltransferase"/>
</dbReference>
<protein>
    <submittedName>
        <fullName evidence="3">Protein N-acetyltransferase, RimJ/RimL family</fullName>
    </submittedName>
</protein>
<keyword evidence="3" id="KW-0808">Transferase</keyword>
<dbReference type="Pfam" id="PF00550">
    <property type="entry name" value="PP-binding"/>
    <property type="match status" value="1"/>
</dbReference>
<dbReference type="AlphaFoldDB" id="A0A120F758"/>
<accession>A0A120F758</accession>
<sequence length="297" mass="32935">MTTGDNVVPARAELATLLDVPAESLIDRVSLRDELALDSLAQMRVLTWLQSRGVRIAVEAGLPKTVGELLALVDRAPRFSVQIGGGGGMSGLPTRFARTTPPDPLVPVLETPVFRLMPVTPDDVGFLYALAVRPETGFRWRYRGSVPPIERFNAELWNQVLLQFVVRRIENDEPVGQVVAYGDELSLRHTYIGAVFHPAVTGTGLAAQAVALFARHLFHTFPLNKIYLEIPGVNWPQVQSGQNHLFHVEGVLREHDYYAGRLWDKYICALYPEDVTGDGLLCGTGRQHRERQVGHAD</sequence>
<dbReference type="InterPro" id="IPR009081">
    <property type="entry name" value="PP-bd_ACP"/>
</dbReference>
<evidence type="ECO:0000313" key="4">
    <source>
        <dbReference type="Proteomes" id="UP000198226"/>
    </source>
</evidence>
<dbReference type="InterPro" id="IPR036736">
    <property type="entry name" value="ACP-like_sf"/>
</dbReference>
<proteinExistence type="predicted"/>
<keyword evidence="4" id="KW-1185">Reference proteome</keyword>
<dbReference type="Gene3D" id="3.40.630.30">
    <property type="match status" value="1"/>
</dbReference>
<evidence type="ECO:0000259" key="2">
    <source>
        <dbReference type="Pfam" id="PF13302"/>
    </source>
</evidence>
<dbReference type="SUPFAM" id="SSF55729">
    <property type="entry name" value="Acyl-CoA N-acyltransferases (Nat)"/>
    <property type="match status" value="1"/>
</dbReference>
<evidence type="ECO:0000259" key="1">
    <source>
        <dbReference type="Pfam" id="PF00550"/>
    </source>
</evidence>
<dbReference type="EMBL" id="LT607752">
    <property type="protein sequence ID" value="SCG39617.1"/>
    <property type="molecule type" value="Genomic_DNA"/>
</dbReference>
<organism evidence="3 4">
    <name type="scientific">Micromonospora rifamycinica</name>
    <dbReference type="NCBI Taxonomy" id="291594"/>
    <lineage>
        <taxon>Bacteria</taxon>
        <taxon>Bacillati</taxon>
        <taxon>Actinomycetota</taxon>
        <taxon>Actinomycetes</taxon>
        <taxon>Micromonosporales</taxon>
        <taxon>Micromonosporaceae</taxon>
        <taxon>Micromonospora</taxon>
    </lineage>
</organism>
<reference evidence="4" key="1">
    <citation type="submission" date="2016-06" db="EMBL/GenBank/DDBJ databases">
        <authorList>
            <person name="Varghese N."/>
            <person name="Submissions Spin"/>
        </authorList>
    </citation>
    <scope>NUCLEOTIDE SEQUENCE [LARGE SCALE GENOMIC DNA]</scope>
    <source>
        <strain evidence="4">DSM 44983</strain>
    </source>
</reference>
<gene>
    <name evidence="3" type="ORF">GA0070623_0569</name>
</gene>
<name>A0A120F758_9ACTN</name>
<dbReference type="GO" id="GO:0016747">
    <property type="term" value="F:acyltransferase activity, transferring groups other than amino-acyl groups"/>
    <property type="evidence" value="ECO:0007669"/>
    <property type="project" value="InterPro"/>
</dbReference>
<dbReference type="OrthoDB" id="3212229at2"/>
<dbReference type="SUPFAM" id="SSF47336">
    <property type="entry name" value="ACP-like"/>
    <property type="match status" value="1"/>
</dbReference>
<dbReference type="Pfam" id="PF13302">
    <property type="entry name" value="Acetyltransf_3"/>
    <property type="match status" value="1"/>
</dbReference>
<dbReference type="RefSeq" id="WP_067315038.1">
    <property type="nucleotide sequence ID" value="NZ_LRMV01000245.1"/>
</dbReference>